<dbReference type="Gene3D" id="3.10.10.10">
    <property type="entry name" value="HIV Type 1 Reverse Transcriptase, subunit A, domain 1"/>
    <property type="match status" value="1"/>
</dbReference>
<dbReference type="Gene3D" id="2.40.70.10">
    <property type="entry name" value="Acid Proteases"/>
    <property type="match status" value="1"/>
</dbReference>
<evidence type="ECO:0000313" key="2">
    <source>
        <dbReference type="RefSeq" id="XP_016707913.1"/>
    </source>
</evidence>
<dbReference type="Proteomes" id="UP000818029">
    <property type="component" value="Chromosome D13"/>
</dbReference>
<evidence type="ECO:0000313" key="1">
    <source>
        <dbReference type="Proteomes" id="UP000818029"/>
    </source>
</evidence>
<dbReference type="SUPFAM" id="SSF56672">
    <property type="entry name" value="DNA/RNA polymerases"/>
    <property type="match status" value="1"/>
</dbReference>
<dbReference type="PANTHER" id="PTHR15503:SF43">
    <property type="entry name" value="REVERSE TRANSCRIPTASE RNASE H-LIKE DOMAIN-CONTAINING PROTEIN"/>
    <property type="match status" value="1"/>
</dbReference>
<dbReference type="KEGG" id="ghi:107922401"/>
<dbReference type="InterPro" id="IPR043502">
    <property type="entry name" value="DNA/RNA_pol_sf"/>
</dbReference>
<dbReference type="PANTHER" id="PTHR15503">
    <property type="entry name" value="LDOC1 RELATED"/>
    <property type="match status" value="1"/>
</dbReference>
<accession>A0A1U8L3K8</accession>
<reference evidence="1" key="1">
    <citation type="journal article" date="2020" name="Nat. Genet.">
        <title>Genomic diversifications of five Gossypium allopolyploid species and their impact on cotton improvement.</title>
        <authorList>
            <person name="Chen Z.J."/>
            <person name="Sreedasyam A."/>
            <person name="Ando A."/>
            <person name="Song Q."/>
            <person name="De Santiago L.M."/>
            <person name="Hulse-Kemp A.M."/>
            <person name="Ding M."/>
            <person name="Ye W."/>
            <person name="Kirkbride R.C."/>
            <person name="Jenkins J."/>
            <person name="Plott C."/>
            <person name="Lovell J."/>
            <person name="Lin Y.M."/>
            <person name="Vaughn R."/>
            <person name="Liu B."/>
            <person name="Simpson S."/>
            <person name="Scheffler B.E."/>
            <person name="Wen L."/>
            <person name="Saski C.A."/>
            <person name="Grover C.E."/>
            <person name="Hu G."/>
            <person name="Conover J.L."/>
            <person name="Carlson J.W."/>
            <person name="Shu S."/>
            <person name="Boston L.B."/>
            <person name="Williams M."/>
            <person name="Peterson D.G."/>
            <person name="McGee K."/>
            <person name="Jones D.C."/>
            <person name="Wendel J.F."/>
            <person name="Stelly D.M."/>
            <person name="Grimwood J."/>
            <person name="Schmutz J."/>
        </authorList>
    </citation>
    <scope>NUCLEOTIDE SEQUENCE [LARGE SCALE GENOMIC DNA]</scope>
    <source>
        <strain evidence="1">cv. TM-1</strain>
    </source>
</reference>
<dbReference type="InterPro" id="IPR021109">
    <property type="entry name" value="Peptidase_aspartic_dom_sf"/>
</dbReference>
<dbReference type="GeneID" id="107922401"/>
<dbReference type="AlphaFoldDB" id="A0A1U8L3K8"/>
<reference evidence="2" key="2">
    <citation type="submission" date="2025-08" db="UniProtKB">
        <authorList>
            <consortium name="RefSeq"/>
        </authorList>
    </citation>
    <scope>IDENTIFICATION</scope>
</reference>
<dbReference type="InterPro" id="IPR032567">
    <property type="entry name" value="RTL1-rel"/>
</dbReference>
<dbReference type="STRING" id="3635.A0A1U8L3K8"/>
<sequence length="520" mass="58709">MLNLEVRALEWHHFYSQRNGGLQILSWPAYIKSLQDHFGCGTFKDPMRELVNLKQQGTIEQFQDLFIGLLNQLHLPESYALSIFLGNLKAEIGHYLDLFALSTLMEAFQLAKNIEILIFHSGRRPTTLRVNSPKNFSNTSAISRHSSFPTRSVVSVQSAIKVLSNNPGSRNISPAVMAERKQKGLCFWCRAKYHTGHKCMKTQLYQVLLEPHSDGETEEFQECSNKLEENGNDEEGPKSPTISLNALTGMQRHNTMRMAAKMGTHWAIILVDSGSTHNFVDTKLVHRLPLPVVRQEQLRVSVANGSCLFTRGLCKEVTWEVQNHKFTTDFIVLALKGCDMVLGVQWLLTLGDIMWNFGSLTMQFNVVGESCVLQGIAPGSLAAGNMEFNPRCFATIGQSIGPFTVVLSSPEQVMLSTKENKDHEIHLRELLREFDGIFQVPKGLPPRRLHDHKILLMDEGPVIKMRPYRYPAFQKNEMEKLIQEMLQAGIIRDNTSSFASPLLWSRRNMGAGDCPWIIGS</sequence>
<dbReference type="Pfam" id="PF08284">
    <property type="entry name" value="RVP_2"/>
    <property type="match status" value="1"/>
</dbReference>
<name>A0A1U8L3K8_GOSHI</name>
<dbReference type="CDD" id="cd00303">
    <property type="entry name" value="retropepsin_like"/>
    <property type="match status" value="1"/>
</dbReference>
<dbReference type="OrthoDB" id="1305335at2759"/>
<dbReference type="RefSeq" id="XP_016707913.1">
    <property type="nucleotide sequence ID" value="XM_016852424.1"/>
</dbReference>
<keyword evidence="1" id="KW-1185">Reference proteome</keyword>
<gene>
    <name evidence="2" type="primary">LOC107922401</name>
</gene>
<organism evidence="1 2">
    <name type="scientific">Gossypium hirsutum</name>
    <name type="common">Upland cotton</name>
    <name type="synonym">Gossypium mexicanum</name>
    <dbReference type="NCBI Taxonomy" id="3635"/>
    <lineage>
        <taxon>Eukaryota</taxon>
        <taxon>Viridiplantae</taxon>
        <taxon>Streptophyta</taxon>
        <taxon>Embryophyta</taxon>
        <taxon>Tracheophyta</taxon>
        <taxon>Spermatophyta</taxon>
        <taxon>Magnoliopsida</taxon>
        <taxon>eudicotyledons</taxon>
        <taxon>Gunneridae</taxon>
        <taxon>Pentapetalae</taxon>
        <taxon>rosids</taxon>
        <taxon>malvids</taxon>
        <taxon>Malvales</taxon>
        <taxon>Malvaceae</taxon>
        <taxon>Malvoideae</taxon>
        <taxon>Gossypium</taxon>
    </lineage>
</organism>
<dbReference type="SUPFAM" id="SSF50630">
    <property type="entry name" value="Acid proteases"/>
    <property type="match status" value="1"/>
</dbReference>
<dbReference type="PaxDb" id="3635-A0A1U8L3K8"/>
<protein>
    <submittedName>
        <fullName evidence="2">Uncharacterized protein</fullName>
    </submittedName>
</protein>
<proteinExistence type="predicted"/>